<dbReference type="Proteomes" id="UP000886884">
    <property type="component" value="Unassembled WGS sequence"/>
</dbReference>
<dbReference type="GO" id="GO:0022857">
    <property type="term" value="F:transmembrane transporter activity"/>
    <property type="evidence" value="ECO:0007669"/>
    <property type="project" value="InterPro"/>
</dbReference>
<evidence type="ECO:0000313" key="4">
    <source>
        <dbReference type="Proteomes" id="UP000886884"/>
    </source>
</evidence>
<dbReference type="EMBL" id="DVOT01000112">
    <property type="protein sequence ID" value="HIV27520.1"/>
    <property type="molecule type" value="Genomic_DNA"/>
</dbReference>
<dbReference type="AlphaFoldDB" id="A0A9D1TCG9"/>
<comment type="caution">
    <text evidence="3">The sequence shown here is derived from an EMBL/GenBank/DDBJ whole genome shotgun (WGS) entry which is preliminary data.</text>
</comment>
<dbReference type="Pfam" id="PF07690">
    <property type="entry name" value="MFS_1"/>
    <property type="match status" value="1"/>
</dbReference>
<keyword evidence="2" id="KW-0812">Transmembrane</keyword>
<reference evidence="3" key="2">
    <citation type="journal article" date="2021" name="PeerJ">
        <title>Extensive microbial diversity within the chicken gut microbiome revealed by metagenomics and culture.</title>
        <authorList>
            <person name="Gilroy R."/>
            <person name="Ravi A."/>
            <person name="Getino M."/>
            <person name="Pursley I."/>
            <person name="Horton D.L."/>
            <person name="Alikhan N.F."/>
            <person name="Baker D."/>
            <person name="Gharbi K."/>
            <person name="Hall N."/>
            <person name="Watson M."/>
            <person name="Adriaenssens E.M."/>
            <person name="Foster-Nyarko E."/>
            <person name="Jarju S."/>
            <person name="Secka A."/>
            <person name="Antonio M."/>
            <person name="Oren A."/>
            <person name="Chaudhuri R.R."/>
            <person name="La Ragione R."/>
            <person name="Hildebrand F."/>
            <person name="Pallen M.J."/>
        </authorList>
    </citation>
    <scope>NUCLEOTIDE SEQUENCE</scope>
    <source>
        <strain evidence="3">CHK183-6373</strain>
    </source>
</reference>
<name>A0A9D1TCG9_9FIRM</name>
<evidence type="ECO:0000256" key="2">
    <source>
        <dbReference type="SAM" id="Phobius"/>
    </source>
</evidence>
<sequence>MSHWKTKLSDLREVRPAHVVRRLKGFFTEGWYFPGDESSRDRVRLLMYNYNANIIANWIGGTFLTGLLLLMQADDGFIGMTTMISTAANMLQMFAPLLLERFPRRKTLLLTLYTIMMAMNILLVGLIPLFPIGQQAQLALVAVTILIVNVINALVSPGLSIWHVQSLRPNVRNAFFSLVTMTVGAVVAIVNLVGSGLVDIFRMHDMEYEGLLLLRVLCAIIMVINVATIAKMREYPYHTSTKKFTFSDAFLKPLREKLYLRTVLVAFLWNFTANIPGSYYTVYLLDNLGLSYTLIMLVNFINVPVVLLATP</sequence>
<feature type="transmembrane region" description="Helical" evidence="2">
    <location>
        <begin position="138"/>
        <end position="162"/>
    </location>
</feature>
<dbReference type="PANTHER" id="PTHR23526">
    <property type="entry name" value="INTEGRAL MEMBRANE TRANSPORT PROTEIN-RELATED"/>
    <property type="match status" value="1"/>
</dbReference>
<keyword evidence="2" id="KW-0472">Membrane</keyword>
<evidence type="ECO:0000313" key="3">
    <source>
        <dbReference type="EMBL" id="HIV27520.1"/>
    </source>
</evidence>
<accession>A0A9D1TCG9</accession>
<feature type="transmembrane region" description="Helical" evidence="2">
    <location>
        <begin position="289"/>
        <end position="309"/>
    </location>
</feature>
<feature type="non-terminal residue" evidence="3">
    <location>
        <position position="311"/>
    </location>
</feature>
<proteinExistence type="predicted"/>
<dbReference type="SUPFAM" id="SSF103473">
    <property type="entry name" value="MFS general substrate transporter"/>
    <property type="match status" value="1"/>
</dbReference>
<feature type="transmembrane region" description="Helical" evidence="2">
    <location>
        <begin position="110"/>
        <end position="132"/>
    </location>
</feature>
<feature type="transmembrane region" description="Helical" evidence="2">
    <location>
        <begin position="77"/>
        <end position="98"/>
    </location>
</feature>
<dbReference type="PANTHER" id="PTHR23526:SF2">
    <property type="entry name" value="MAJOR FACILITATOR SUPERFAMILY (MFS) PROFILE DOMAIN-CONTAINING PROTEIN"/>
    <property type="match status" value="1"/>
</dbReference>
<dbReference type="Gene3D" id="1.20.1250.20">
    <property type="entry name" value="MFS general substrate transporter like domains"/>
    <property type="match status" value="1"/>
</dbReference>
<dbReference type="InterPro" id="IPR036259">
    <property type="entry name" value="MFS_trans_sf"/>
</dbReference>
<dbReference type="CDD" id="cd06174">
    <property type="entry name" value="MFS"/>
    <property type="match status" value="1"/>
</dbReference>
<organism evidence="3 4">
    <name type="scientific">Candidatus Ornithocaccomicrobium faecavium</name>
    <dbReference type="NCBI Taxonomy" id="2840890"/>
    <lineage>
        <taxon>Bacteria</taxon>
        <taxon>Bacillati</taxon>
        <taxon>Bacillota</taxon>
        <taxon>Clostridia</taxon>
        <taxon>Candidatus Ornithocaccomicrobium</taxon>
    </lineage>
</organism>
<dbReference type="InterPro" id="IPR052528">
    <property type="entry name" value="Sugar_transport-like"/>
</dbReference>
<feature type="transmembrane region" description="Helical" evidence="2">
    <location>
        <begin position="258"/>
        <end position="277"/>
    </location>
</feature>
<evidence type="ECO:0000256" key="1">
    <source>
        <dbReference type="ARBA" id="ARBA00004651"/>
    </source>
</evidence>
<dbReference type="InterPro" id="IPR011701">
    <property type="entry name" value="MFS"/>
</dbReference>
<feature type="transmembrane region" description="Helical" evidence="2">
    <location>
        <begin position="174"/>
        <end position="198"/>
    </location>
</feature>
<feature type="transmembrane region" description="Helical" evidence="2">
    <location>
        <begin position="210"/>
        <end position="230"/>
    </location>
</feature>
<dbReference type="GO" id="GO:0005886">
    <property type="term" value="C:plasma membrane"/>
    <property type="evidence" value="ECO:0007669"/>
    <property type="project" value="UniProtKB-SubCell"/>
</dbReference>
<protein>
    <submittedName>
        <fullName evidence="3">MFS transporter</fullName>
    </submittedName>
</protein>
<keyword evidence="2" id="KW-1133">Transmembrane helix</keyword>
<gene>
    <name evidence="3" type="ORF">IAA64_06095</name>
</gene>
<reference evidence="3" key="1">
    <citation type="submission" date="2020-10" db="EMBL/GenBank/DDBJ databases">
        <authorList>
            <person name="Gilroy R."/>
        </authorList>
    </citation>
    <scope>NUCLEOTIDE SEQUENCE</scope>
    <source>
        <strain evidence="3">CHK183-6373</strain>
    </source>
</reference>
<comment type="subcellular location">
    <subcellularLocation>
        <location evidence="1">Cell membrane</location>
        <topology evidence="1">Multi-pass membrane protein</topology>
    </subcellularLocation>
</comment>
<feature type="transmembrane region" description="Helical" evidence="2">
    <location>
        <begin position="50"/>
        <end position="71"/>
    </location>
</feature>